<sequence>MSMLQLQLQSPFTYTRKTKNTSTSKKRSYTSTDSDDLHHYDLPTPSTPSINHKRQKGDTLSLVSPREDNVLMDKLATMESKVNNLQDCELKFELQDLIEDSLQILKDIKLPRKSFDEFYTPMAGSTSDNSITSITNNIYETPKDRIINHDKFTSPPQIPKSGYYFQTKLDEIESTGLDL</sequence>
<dbReference type="GeneID" id="8299236"/>
<dbReference type="eggNOG" id="ENOG502R2HZ">
    <property type="taxonomic scope" value="Eukaryota"/>
</dbReference>
<feature type="region of interest" description="Disordered" evidence="1">
    <location>
        <begin position="15"/>
        <end position="59"/>
    </location>
</feature>
<proteinExistence type="predicted"/>
<dbReference type="KEGG" id="ctp:CTRG_05080"/>
<keyword evidence="3" id="KW-1185">Reference proteome</keyword>
<dbReference type="HOGENOM" id="CLU_1315244_0_0_1"/>
<dbReference type="EMBL" id="GG692401">
    <property type="protein sequence ID" value="EER31350.1"/>
    <property type="molecule type" value="Genomic_DNA"/>
</dbReference>
<protein>
    <submittedName>
        <fullName evidence="2">Uncharacterized protein</fullName>
    </submittedName>
</protein>
<dbReference type="Proteomes" id="UP000002037">
    <property type="component" value="Unassembled WGS sequence"/>
</dbReference>
<dbReference type="AlphaFoldDB" id="C5MG87"/>
<accession>C5MG87</accession>
<evidence type="ECO:0000313" key="2">
    <source>
        <dbReference type="EMBL" id="EER31350.1"/>
    </source>
</evidence>
<organism evidence="2 3">
    <name type="scientific">Candida tropicalis (strain ATCC MYA-3404 / T1)</name>
    <name type="common">Yeast</name>
    <dbReference type="NCBI Taxonomy" id="294747"/>
    <lineage>
        <taxon>Eukaryota</taxon>
        <taxon>Fungi</taxon>
        <taxon>Dikarya</taxon>
        <taxon>Ascomycota</taxon>
        <taxon>Saccharomycotina</taxon>
        <taxon>Pichiomycetes</taxon>
        <taxon>Debaryomycetaceae</taxon>
        <taxon>Candida/Lodderomyces clade</taxon>
        <taxon>Candida</taxon>
    </lineage>
</organism>
<evidence type="ECO:0000313" key="3">
    <source>
        <dbReference type="Proteomes" id="UP000002037"/>
    </source>
</evidence>
<name>C5MG87_CANTT</name>
<dbReference type="VEuPathDB" id="FungiDB:CTRG_05080"/>
<dbReference type="OrthoDB" id="4023344at2759"/>
<gene>
    <name evidence="2" type="ORF">CTRG_05080</name>
</gene>
<evidence type="ECO:0000256" key="1">
    <source>
        <dbReference type="SAM" id="MobiDB-lite"/>
    </source>
</evidence>
<feature type="compositionally biased region" description="Basic residues" evidence="1">
    <location>
        <begin position="16"/>
        <end position="28"/>
    </location>
</feature>
<dbReference type="RefSeq" id="XP_002550782.1">
    <property type="nucleotide sequence ID" value="XM_002550736.1"/>
</dbReference>
<reference evidence="2 3" key="1">
    <citation type="journal article" date="2009" name="Nature">
        <title>Evolution of pathogenicity and sexual reproduction in eight Candida genomes.</title>
        <authorList>
            <person name="Butler G."/>
            <person name="Rasmussen M.D."/>
            <person name="Lin M.F."/>
            <person name="Santos M.A."/>
            <person name="Sakthikumar S."/>
            <person name="Munro C.A."/>
            <person name="Rheinbay E."/>
            <person name="Grabherr M."/>
            <person name="Forche A."/>
            <person name="Reedy J.L."/>
            <person name="Agrafioti I."/>
            <person name="Arnaud M.B."/>
            <person name="Bates S."/>
            <person name="Brown A.J."/>
            <person name="Brunke S."/>
            <person name="Costanzo M.C."/>
            <person name="Fitzpatrick D.A."/>
            <person name="de Groot P.W."/>
            <person name="Harris D."/>
            <person name="Hoyer L.L."/>
            <person name="Hube B."/>
            <person name="Klis F.M."/>
            <person name="Kodira C."/>
            <person name="Lennard N."/>
            <person name="Logue M.E."/>
            <person name="Martin R."/>
            <person name="Neiman A.M."/>
            <person name="Nikolaou E."/>
            <person name="Quail M.A."/>
            <person name="Quinn J."/>
            <person name="Santos M.C."/>
            <person name="Schmitzberger F.F."/>
            <person name="Sherlock G."/>
            <person name="Shah P."/>
            <person name="Silverstein K.A."/>
            <person name="Skrzypek M.S."/>
            <person name="Soll D."/>
            <person name="Staggs R."/>
            <person name="Stansfield I."/>
            <person name="Stumpf M.P."/>
            <person name="Sudbery P.E."/>
            <person name="Srikantha T."/>
            <person name="Zeng Q."/>
            <person name="Berman J."/>
            <person name="Berriman M."/>
            <person name="Heitman J."/>
            <person name="Gow N.A."/>
            <person name="Lorenz M.C."/>
            <person name="Birren B.W."/>
            <person name="Kellis M."/>
            <person name="Cuomo C.A."/>
        </authorList>
    </citation>
    <scope>NUCLEOTIDE SEQUENCE [LARGE SCALE GENOMIC DNA]</scope>
    <source>
        <strain evidence="3">ATCC MYA-3404 / T1</strain>
    </source>
</reference>